<evidence type="ECO:0000256" key="1">
    <source>
        <dbReference type="SAM" id="Coils"/>
    </source>
</evidence>
<comment type="caution">
    <text evidence="3">The sequence shown here is derived from an EMBL/GenBank/DDBJ whole genome shotgun (WGS) entry which is preliminary data.</text>
</comment>
<reference evidence="3 4" key="1">
    <citation type="submission" date="2024-09" db="EMBL/GenBank/DDBJ databases">
        <title>Chromosome-scale assembly of Riccia sorocarpa.</title>
        <authorList>
            <person name="Paukszto L."/>
        </authorList>
    </citation>
    <scope>NUCLEOTIDE SEQUENCE [LARGE SCALE GENOMIC DNA]</scope>
    <source>
        <strain evidence="3">LP-2024</strain>
        <tissue evidence="3">Aerial parts of the thallus</tissue>
    </source>
</reference>
<organism evidence="3 4">
    <name type="scientific">Riccia sorocarpa</name>
    <dbReference type="NCBI Taxonomy" id="122646"/>
    <lineage>
        <taxon>Eukaryota</taxon>
        <taxon>Viridiplantae</taxon>
        <taxon>Streptophyta</taxon>
        <taxon>Embryophyta</taxon>
        <taxon>Marchantiophyta</taxon>
        <taxon>Marchantiopsida</taxon>
        <taxon>Marchantiidae</taxon>
        <taxon>Marchantiales</taxon>
        <taxon>Ricciaceae</taxon>
        <taxon>Riccia</taxon>
    </lineage>
</organism>
<keyword evidence="4" id="KW-1185">Reference proteome</keyword>
<feature type="coiled-coil region" evidence="1">
    <location>
        <begin position="77"/>
        <end position="123"/>
    </location>
</feature>
<dbReference type="PANTHER" id="PTHR31635:SF196">
    <property type="entry name" value="REVERSE TRANSCRIPTASE DOMAIN-CONTAINING PROTEIN-RELATED"/>
    <property type="match status" value="1"/>
</dbReference>
<dbReference type="PANTHER" id="PTHR31635">
    <property type="entry name" value="REVERSE TRANSCRIPTASE DOMAIN-CONTAINING PROTEIN-RELATED"/>
    <property type="match status" value="1"/>
</dbReference>
<dbReference type="Pfam" id="PF00078">
    <property type="entry name" value="RVT_1"/>
    <property type="match status" value="1"/>
</dbReference>
<dbReference type="InterPro" id="IPR000477">
    <property type="entry name" value="RT_dom"/>
</dbReference>
<evidence type="ECO:0000313" key="3">
    <source>
        <dbReference type="EMBL" id="KAL3693334.1"/>
    </source>
</evidence>
<dbReference type="Proteomes" id="UP001633002">
    <property type="component" value="Unassembled WGS sequence"/>
</dbReference>
<proteinExistence type="predicted"/>
<dbReference type="AlphaFoldDB" id="A0ABD3HVF9"/>
<dbReference type="SUPFAM" id="SSF56672">
    <property type="entry name" value="DNA/RNA polymerases"/>
    <property type="match status" value="1"/>
</dbReference>
<name>A0ABD3HVF9_9MARC</name>
<evidence type="ECO:0000313" key="4">
    <source>
        <dbReference type="Proteomes" id="UP001633002"/>
    </source>
</evidence>
<dbReference type="CDD" id="cd01650">
    <property type="entry name" value="RT_nLTR_like"/>
    <property type="match status" value="1"/>
</dbReference>
<evidence type="ECO:0000259" key="2">
    <source>
        <dbReference type="PROSITE" id="PS50878"/>
    </source>
</evidence>
<protein>
    <recommendedName>
        <fullName evidence="2">Reverse transcriptase domain-containing protein</fullName>
    </recommendedName>
</protein>
<dbReference type="PROSITE" id="PS50878">
    <property type="entry name" value="RT_POL"/>
    <property type="match status" value="1"/>
</dbReference>
<accession>A0ABD3HVF9</accession>
<keyword evidence="1" id="KW-0175">Coiled coil</keyword>
<gene>
    <name evidence="3" type="ORF">R1sor_006985</name>
</gene>
<dbReference type="InterPro" id="IPR043502">
    <property type="entry name" value="DNA/RNA_pol_sf"/>
</dbReference>
<dbReference type="EMBL" id="JBJQOH010000003">
    <property type="protein sequence ID" value="KAL3693334.1"/>
    <property type="molecule type" value="Genomic_DNA"/>
</dbReference>
<sequence length="476" mass="54502">MFFSWQFARKGPALHAKELEFDRILTAGPSEIQVPETKEKIKTIWNAHPKNVTDPRVIWELKWNRVKKHLQLNRREAKNYTNNRSILAEELNALRSTVGRDSTEEFRKQLAHLEAKVKDLELKEARSWRLISKSRWLREEDAPSHYFFALLKSKFKRKNLESLTTDTGETLTSKEEILAETSRFYQNLFSEESDFEEEIRSNTLREGLGLLKKKLDSVQNRSLEAVPGMEEIERIVNLLPSEKSPGLDGVTSEVIRDLWPWIKEDCRRMIQTGFVPGRSIFDSILAVKLGQEWAETMGQKSIFLKLDFVKAYDRVIHSYLWSVLDTLGFGSHFITLLHGLVENATSVVHINGGFTREINLDRGVRQGCPIAPMLFTLSTQPLMELLRVEQVKGQLQGLEAGNGHQVLEALFADDTGLLLQAEAENWEKATEVINKFEIMSGARLNVSKSLVVPIGFQEPPEWLRRTGCKTTNEGEV</sequence>
<feature type="domain" description="Reverse transcriptase" evidence="2">
    <location>
        <begin position="192"/>
        <end position="467"/>
    </location>
</feature>